<evidence type="ECO:0000313" key="1">
    <source>
        <dbReference type="EMBL" id="GAY75023.1"/>
    </source>
</evidence>
<gene>
    <name evidence="1" type="ORF">NBRC111894_577</name>
</gene>
<evidence type="ECO:0000313" key="2">
    <source>
        <dbReference type="Proteomes" id="UP000319716"/>
    </source>
</evidence>
<dbReference type="AlphaFoldDB" id="A0A4Y1Z7L6"/>
<proteinExistence type="predicted"/>
<reference evidence="1 2" key="1">
    <citation type="submission" date="2017-11" db="EMBL/GenBank/DDBJ databases">
        <title>Draft Genome Sequence of Sporolactobacillus inulinus NBRC 111894 Isolated from Koso, a Japanese Sugar-Vegetable Fermented Beverage.</title>
        <authorList>
            <person name="Chiou T.Y."/>
            <person name="Oshima K."/>
            <person name="Suda W."/>
            <person name="Hattori M."/>
            <person name="Takahashi T."/>
        </authorList>
    </citation>
    <scope>NUCLEOTIDE SEQUENCE [LARGE SCALE GENOMIC DNA]</scope>
    <source>
        <strain evidence="1 2">NBRC111894</strain>
    </source>
</reference>
<protein>
    <submittedName>
        <fullName evidence="1">Uncharacterized protein</fullName>
    </submittedName>
</protein>
<comment type="caution">
    <text evidence="1">The sequence shown here is derived from an EMBL/GenBank/DDBJ whole genome shotgun (WGS) entry which is preliminary data.</text>
</comment>
<accession>A0A4Y1Z7L6</accession>
<sequence length="58" mass="6650">MVLLTALRLVMKSSKKSALIFSGFFCVDSFMLMKAENGYAIVYNERSIRIKKEDKEPT</sequence>
<name>A0A4Y1Z7L6_9BACL</name>
<organism evidence="1 2">
    <name type="scientific">Sporolactobacillus inulinus</name>
    <dbReference type="NCBI Taxonomy" id="2078"/>
    <lineage>
        <taxon>Bacteria</taxon>
        <taxon>Bacillati</taxon>
        <taxon>Bacillota</taxon>
        <taxon>Bacilli</taxon>
        <taxon>Bacillales</taxon>
        <taxon>Sporolactobacillaceae</taxon>
        <taxon>Sporolactobacillus</taxon>
    </lineage>
</organism>
<dbReference type="EMBL" id="BEXB01000003">
    <property type="protein sequence ID" value="GAY75023.1"/>
    <property type="molecule type" value="Genomic_DNA"/>
</dbReference>
<dbReference type="Proteomes" id="UP000319716">
    <property type="component" value="Unassembled WGS sequence"/>
</dbReference>